<dbReference type="InterPro" id="IPR029063">
    <property type="entry name" value="SAM-dependent_MTases_sf"/>
</dbReference>
<feature type="region of interest" description="Disordered" evidence="3">
    <location>
        <begin position="1"/>
        <end position="34"/>
    </location>
</feature>
<reference evidence="4" key="1">
    <citation type="submission" date="2021-04" db="EMBL/GenBank/DDBJ databases">
        <authorList>
            <consortium name="Molecular Ecology Group"/>
        </authorList>
    </citation>
    <scope>NUCLEOTIDE SEQUENCE</scope>
</reference>
<dbReference type="GO" id="GO:0016274">
    <property type="term" value="F:protein-arginine N-methyltransferase activity"/>
    <property type="evidence" value="ECO:0007669"/>
    <property type="project" value="InterPro"/>
</dbReference>
<proteinExistence type="predicted"/>
<organism evidence="4 5">
    <name type="scientific">Candidula unifasciata</name>
    <dbReference type="NCBI Taxonomy" id="100452"/>
    <lineage>
        <taxon>Eukaryota</taxon>
        <taxon>Metazoa</taxon>
        <taxon>Spiralia</taxon>
        <taxon>Lophotrochozoa</taxon>
        <taxon>Mollusca</taxon>
        <taxon>Gastropoda</taxon>
        <taxon>Heterobranchia</taxon>
        <taxon>Euthyneura</taxon>
        <taxon>Panpulmonata</taxon>
        <taxon>Eupulmonata</taxon>
        <taxon>Stylommatophora</taxon>
        <taxon>Helicina</taxon>
        <taxon>Helicoidea</taxon>
        <taxon>Geomitridae</taxon>
        <taxon>Candidula</taxon>
    </lineage>
</organism>
<dbReference type="Gene3D" id="3.40.50.150">
    <property type="entry name" value="Vaccinia Virus protein VP39"/>
    <property type="match status" value="1"/>
</dbReference>
<dbReference type="PANTHER" id="PTHR11006:SF60">
    <property type="entry name" value="PROTEIN ARGININE N-METHYLTRANSFERASE 9"/>
    <property type="match status" value="1"/>
</dbReference>
<name>A0A8S4AAQ7_9EUPU</name>
<dbReference type="EMBL" id="CAJHNH020007946">
    <property type="protein sequence ID" value="CAG5135141.1"/>
    <property type="molecule type" value="Genomic_DNA"/>
</dbReference>
<keyword evidence="5" id="KW-1185">Reference proteome</keyword>
<dbReference type="PROSITE" id="PS51678">
    <property type="entry name" value="SAM_MT_PRMT"/>
    <property type="match status" value="1"/>
</dbReference>
<sequence length="498" mass="55260">MLQTVPSTSSDDDDGDNNADVDSSKDISSSDDDFQTTSWGRICRSLQLANRSRENLKPQEIFHFASGAVLHGDFVSATHLFSLGLNCLCKEYQHSSGSLDCTRKIKQAAIDKTMLKYALEGCAQENEKLSSKEFRGRFAKVLDEIVEYCDVLSLMDAALLQAAAALYFSLQVKQKAFQLAARALHLNPKSLSLQEMFENICCHLVERWHFVMLNDKGRNHAYQQAIKAVLTQMDRKAVVCDVGCGTGLLSLIASQYLDSGQIFAIEKSNSMCEVAHSVFSANLEPTKSNMVTLINKMSSQMSVPQDMPHRADVLVTETFDAGLFGEGILPTLCHAWSHLLKNGPDERGQVIPGKAQLYLQAVECDAILKESRFLGEFAGISTSGIHLYGFTGLCDMDPYTAHGIKHLPRGYRTLSEPLKFMDVNFNDPEELSRLNMGTIQETDLEISSEGRLDAIAVWFSLHLNSCVEIQTHADCEGCWEQAIFPVHPVKVQMQPLSQ</sequence>
<comment type="caution">
    <text evidence="4">The sequence shown here is derived from an EMBL/GenBank/DDBJ whole genome shotgun (WGS) entry which is preliminary data.</text>
</comment>
<keyword evidence="2" id="KW-0489">Methyltransferase</keyword>
<dbReference type="SUPFAM" id="SSF53335">
    <property type="entry name" value="S-adenosyl-L-methionine-dependent methyltransferases"/>
    <property type="match status" value="1"/>
</dbReference>
<dbReference type="GO" id="GO:0032259">
    <property type="term" value="P:methylation"/>
    <property type="evidence" value="ECO:0007669"/>
    <property type="project" value="UniProtKB-KW"/>
</dbReference>
<dbReference type="AlphaFoldDB" id="A0A8S4AAQ7"/>
<dbReference type="GO" id="GO:0005634">
    <property type="term" value="C:nucleus"/>
    <property type="evidence" value="ECO:0007669"/>
    <property type="project" value="TreeGrafter"/>
</dbReference>
<protein>
    <submittedName>
        <fullName evidence="4">Uncharacterized protein</fullName>
    </submittedName>
</protein>
<feature type="non-terminal residue" evidence="4">
    <location>
        <position position="498"/>
    </location>
</feature>
<dbReference type="InterPro" id="IPR025799">
    <property type="entry name" value="Arg_MeTrfase"/>
</dbReference>
<evidence type="ECO:0000256" key="1">
    <source>
        <dbReference type="ARBA" id="ARBA00022691"/>
    </source>
</evidence>
<dbReference type="Pfam" id="PF06325">
    <property type="entry name" value="PrmA"/>
    <property type="match status" value="1"/>
</dbReference>
<dbReference type="PANTHER" id="PTHR11006">
    <property type="entry name" value="PROTEIN ARGININE N-METHYLTRANSFERASE"/>
    <property type="match status" value="1"/>
</dbReference>
<feature type="compositionally biased region" description="Acidic residues" evidence="3">
    <location>
        <begin position="10"/>
        <end position="19"/>
    </location>
</feature>
<dbReference type="OrthoDB" id="5980806at2759"/>
<evidence type="ECO:0000313" key="4">
    <source>
        <dbReference type="EMBL" id="CAG5135141.1"/>
    </source>
</evidence>
<keyword evidence="2" id="KW-0808">Transferase</keyword>
<accession>A0A8S4AAQ7</accession>
<evidence type="ECO:0000313" key="5">
    <source>
        <dbReference type="Proteomes" id="UP000678393"/>
    </source>
</evidence>
<gene>
    <name evidence="4" type="ORF">CUNI_LOCUS20699</name>
</gene>
<keyword evidence="1 2" id="KW-0949">S-adenosyl-L-methionine</keyword>
<evidence type="ECO:0000256" key="3">
    <source>
        <dbReference type="SAM" id="MobiDB-lite"/>
    </source>
</evidence>
<dbReference type="Gene3D" id="2.70.160.11">
    <property type="entry name" value="Hnrnp arginine n-methyltransferase1"/>
    <property type="match status" value="1"/>
</dbReference>
<evidence type="ECO:0000256" key="2">
    <source>
        <dbReference type="PROSITE-ProRule" id="PRU01015"/>
    </source>
</evidence>
<dbReference type="Proteomes" id="UP000678393">
    <property type="component" value="Unassembled WGS sequence"/>
</dbReference>
<dbReference type="GO" id="GO:0042054">
    <property type="term" value="F:histone methyltransferase activity"/>
    <property type="evidence" value="ECO:0007669"/>
    <property type="project" value="TreeGrafter"/>
</dbReference>